<protein>
    <submittedName>
        <fullName evidence="1">Uncharacterized protein</fullName>
    </submittedName>
</protein>
<comment type="caution">
    <text evidence="1">The sequence shown here is derived from an EMBL/GenBank/DDBJ whole genome shotgun (WGS) entry which is preliminary data.</text>
</comment>
<sequence length="60" mass="6658">MPSYRFTFHNTAIGQDTYGSAQIQAPLRRVPFEVSEGLGVPRFQDQGMIQSTSAAKKARL</sequence>
<evidence type="ECO:0000313" key="2">
    <source>
        <dbReference type="Proteomes" id="UP000186601"/>
    </source>
</evidence>
<dbReference type="EMBL" id="MLYV02000271">
    <property type="protein sequence ID" value="PSS22657.1"/>
    <property type="molecule type" value="Genomic_DNA"/>
</dbReference>
<accession>A0A2R6R7E0</accession>
<dbReference type="Proteomes" id="UP000186601">
    <property type="component" value="Unassembled WGS sequence"/>
</dbReference>
<dbReference type="AlphaFoldDB" id="A0A2R6R7E0"/>
<gene>
    <name evidence="1" type="ORF">PHLCEN_2v3023</name>
</gene>
<keyword evidence="2" id="KW-1185">Reference proteome</keyword>
<proteinExistence type="predicted"/>
<organism evidence="1 2">
    <name type="scientific">Hermanssonia centrifuga</name>
    <dbReference type="NCBI Taxonomy" id="98765"/>
    <lineage>
        <taxon>Eukaryota</taxon>
        <taxon>Fungi</taxon>
        <taxon>Dikarya</taxon>
        <taxon>Basidiomycota</taxon>
        <taxon>Agaricomycotina</taxon>
        <taxon>Agaricomycetes</taxon>
        <taxon>Polyporales</taxon>
        <taxon>Meruliaceae</taxon>
        <taxon>Hermanssonia</taxon>
    </lineage>
</organism>
<reference evidence="1 2" key="1">
    <citation type="submission" date="2018-02" db="EMBL/GenBank/DDBJ databases">
        <title>Genome sequence of the basidiomycete white-rot fungus Phlebia centrifuga.</title>
        <authorList>
            <person name="Granchi Z."/>
            <person name="Peng M."/>
            <person name="de Vries R.P."/>
            <person name="Hilden K."/>
            <person name="Makela M.R."/>
            <person name="Grigoriev I."/>
            <person name="Riley R."/>
        </authorList>
    </citation>
    <scope>NUCLEOTIDE SEQUENCE [LARGE SCALE GENOMIC DNA]</scope>
    <source>
        <strain evidence="1 2">FBCC195</strain>
    </source>
</reference>
<name>A0A2R6R7E0_9APHY</name>
<evidence type="ECO:0000313" key="1">
    <source>
        <dbReference type="EMBL" id="PSS22657.1"/>
    </source>
</evidence>